<dbReference type="Gene3D" id="2.40.30.10">
    <property type="entry name" value="Translation factors"/>
    <property type="match status" value="1"/>
</dbReference>
<dbReference type="InterPro" id="IPR001433">
    <property type="entry name" value="OxRdtase_FAD/NAD-bd"/>
</dbReference>
<dbReference type="Pfam" id="PF00175">
    <property type="entry name" value="NAD_binding_1"/>
    <property type="match status" value="1"/>
</dbReference>
<name>A0A5B8UYJ0_9SPHI</name>
<keyword evidence="3" id="KW-1185">Reference proteome</keyword>
<dbReference type="PANTHER" id="PTHR47354">
    <property type="entry name" value="NADH OXIDOREDUCTASE HCR"/>
    <property type="match status" value="1"/>
</dbReference>
<dbReference type="AlphaFoldDB" id="A0A5B8UYJ0"/>
<dbReference type="InterPro" id="IPR017938">
    <property type="entry name" value="Riboflavin_synthase-like_b-brl"/>
</dbReference>
<protein>
    <submittedName>
        <fullName evidence="2">Flavodoxin reductase</fullName>
    </submittedName>
</protein>
<dbReference type="Gene3D" id="3.40.50.80">
    <property type="entry name" value="Nucleotide-binding domain of ferredoxin-NADP reductase (FNR) module"/>
    <property type="match status" value="1"/>
</dbReference>
<dbReference type="PANTHER" id="PTHR47354:SF5">
    <property type="entry name" value="PROTEIN RFBI"/>
    <property type="match status" value="1"/>
</dbReference>
<proteinExistence type="predicted"/>
<dbReference type="Proteomes" id="UP000321479">
    <property type="component" value="Chromosome"/>
</dbReference>
<dbReference type="PRINTS" id="PR00410">
    <property type="entry name" value="PHEHYDRXLASE"/>
</dbReference>
<organism evidence="2 3">
    <name type="scientific">Mucilaginibacter ginsenosidivorans</name>
    <dbReference type="NCBI Taxonomy" id="398053"/>
    <lineage>
        <taxon>Bacteria</taxon>
        <taxon>Pseudomonadati</taxon>
        <taxon>Bacteroidota</taxon>
        <taxon>Sphingobacteriia</taxon>
        <taxon>Sphingobacteriales</taxon>
        <taxon>Sphingobacteriaceae</taxon>
        <taxon>Mucilaginibacter</taxon>
    </lineage>
</organism>
<reference evidence="2 3" key="1">
    <citation type="journal article" date="2017" name="Curr. Microbiol.">
        <title>Mucilaginibacter ginsenosidivorans sp. nov., Isolated from Soil of Ginseng Field.</title>
        <authorList>
            <person name="Kim M.M."/>
            <person name="Siddiqi M.Z."/>
            <person name="Im W.T."/>
        </authorList>
    </citation>
    <scope>NUCLEOTIDE SEQUENCE [LARGE SCALE GENOMIC DNA]</scope>
    <source>
        <strain evidence="2 3">Gsoil 3017</strain>
    </source>
</reference>
<dbReference type="SUPFAM" id="SSF52343">
    <property type="entry name" value="Ferredoxin reductase-like, C-terminal NADP-linked domain"/>
    <property type="match status" value="1"/>
</dbReference>
<dbReference type="InterPro" id="IPR017927">
    <property type="entry name" value="FAD-bd_FR_type"/>
</dbReference>
<dbReference type="SUPFAM" id="SSF63380">
    <property type="entry name" value="Riboflavin synthase domain-like"/>
    <property type="match status" value="1"/>
</dbReference>
<dbReference type="InterPro" id="IPR039261">
    <property type="entry name" value="FNR_nucleotide-bd"/>
</dbReference>
<dbReference type="InterPro" id="IPR050415">
    <property type="entry name" value="MRET"/>
</dbReference>
<feature type="domain" description="FAD-binding FR-type" evidence="1">
    <location>
        <begin position="1"/>
        <end position="104"/>
    </location>
</feature>
<dbReference type="KEGG" id="mgin:FRZ54_16350"/>
<evidence type="ECO:0000313" key="2">
    <source>
        <dbReference type="EMBL" id="QEC64079.1"/>
    </source>
</evidence>
<gene>
    <name evidence="2" type="ORF">FRZ54_16350</name>
</gene>
<dbReference type="PROSITE" id="PS51384">
    <property type="entry name" value="FAD_FR"/>
    <property type="match status" value="1"/>
</dbReference>
<dbReference type="Pfam" id="PF08022">
    <property type="entry name" value="FAD_binding_8"/>
    <property type="match status" value="1"/>
</dbReference>
<sequence length="222" mass="25431">MEKHIVKVLATRSITHNVKQFDIEKPKGYKFFPGQATDVSLNKKGLKDDLHPFTFTSLNEWDNLQFTVKIYTDHDGMTNKLQHINGGDELIIHDVWGAINFRGPGLFIAGGAGVTPFIAILRQLYRDGHVNNCKLLFANKSVNDIILNDEFRMMLGENFINILDKTDNPKFLQGHIDKQLIQKYATDDMKYFYVCGPDKFTEDMVKCLEELGKSKECIIIEE</sequence>
<accession>A0A5B8UYJ0</accession>
<dbReference type="RefSeq" id="WP_147032652.1">
    <property type="nucleotide sequence ID" value="NZ_CP042436.1"/>
</dbReference>
<evidence type="ECO:0000313" key="3">
    <source>
        <dbReference type="Proteomes" id="UP000321479"/>
    </source>
</evidence>
<dbReference type="OrthoDB" id="9789468at2"/>
<dbReference type="GO" id="GO:0016491">
    <property type="term" value="F:oxidoreductase activity"/>
    <property type="evidence" value="ECO:0007669"/>
    <property type="project" value="InterPro"/>
</dbReference>
<dbReference type="EMBL" id="CP042436">
    <property type="protein sequence ID" value="QEC64079.1"/>
    <property type="molecule type" value="Genomic_DNA"/>
</dbReference>
<dbReference type="InterPro" id="IPR013112">
    <property type="entry name" value="FAD-bd_8"/>
</dbReference>
<evidence type="ECO:0000259" key="1">
    <source>
        <dbReference type="PROSITE" id="PS51384"/>
    </source>
</evidence>